<accession>A0A9X2S6R0</accession>
<comment type="caution">
    <text evidence="1">The sequence shown here is derived from an EMBL/GenBank/DDBJ whole genome shotgun (WGS) entry which is preliminary data.</text>
</comment>
<dbReference type="EMBL" id="JANJZL010000026">
    <property type="protein sequence ID" value="MCR2045644.1"/>
    <property type="molecule type" value="Genomic_DNA"/>
</dbReference>
<evidence type="ECO:0000313" key="1">
    <source>
        <dbReference type="EMBL" id="MCR2045644.1"/>
    </source>
</evidence>
<proteinExistence type="predicted"/>
<dbReference type="Proteomes" id="UP001142078">
    <property type="component" value="Unassembled WGS sequence"/>
</dbReference>
<keyword evidence="2" id="KW-1185">Reference proteome</keyword>
<organism evidence="1 2">
    <name type="scientific">Anaerosalibacter massiliensis</name>
    <dbReference type="NCBI Taxonomy" id="1347392"/>
    <lineage>
        <taxon>Bacteria</taxon>
        <taxon>Bacillati</taxon>
        <taxon>Bacillota</taxon>
        <taxon>Tissierellia</taxon>
        <taxon>Tissierellales</taxon>
        <taxon>Sporanaerobacteraceae</taxon>
        <taxon>Anaerosalibacter</taxon>
    </lineage>
</organism>
<dbReference type="RefSeq" id="WP_257490786.1">
    <property type="nucleotide sequence ID" value="NZ_JANJZL010000026.1"/>
</dbReference>
<sequence>MKWIRKIRPKMITDFTNNKKETIGKGIGIFTPNSNKLSKEELIEGILKGVEKFKSSKSRNIVLYNLDILELKDFQYIEKKTGLRILNGKQTMVEFLPMVLKELSTFLERKLIDEEILIISDNSFLTYDLIKDLSNRFKFLTIVGNDGYWIEDISKKIYDTTGLSIFYTRDINRILKNYSIIINLNEDVLIDIYKLKSTTIVFDLSIKKLLARRVNSSNKNILVIEDFLFSCEELLLERKIFDLGKEVPSYKYEVFQDNNIENFRKVVVNIEEYTLRDLAYKKIKKRSNI</sequence>
<gene>
    <name evidence="1" type="ORF">NSA23_16280</name>
</gene>
<name>A0A9X2S6R0_9FIRM</name>
<evidence type="ECO:0000313" key="2">
    <source>
        <dbReference type="Proteomes" id="UP001142078"/>
    </source>
</evidence>
<protein>
    <submittedName>
        <fullName evidence="1">Uncharacterized protein</fullName>
    </submittedName>
</protein>
<reference evidence="1" key="1">
    <citation type="submission" date="2022-07" db="EMBL/GenBank/DDBJ databases">
        <title>Enhanced cultured diversity of the mouse gut microbiota enables custom-made synthetic communities.</title>
        <authorList>
            <person name="Afrizal A."/>
        </authorList>
    </citation>
    <scope>NUCLEOTIDE SEQUENCE</scope>
    <source>
        <strain evidence="1">DSM 29482</strain>
    </source>
</reference>
<dbReference type="AlphaFoldDB" id="A0A9X2S6R0"/>